<gene>
    <name evidence="2" type="ORF">FOY51_03610</name>
</gene>
<reference evidence="2 3" key="1">
    <citation type="submission" date="2019-07" db="EMBL/GenBank/DDBJ databases">
        <title>Rhodococcus cavernicolus sp. nov., isolated from a cave.</title>
        <authorList>
            <person name="Lee S.D."/>
        </authorList>
    </citation>
    <scope>NUCLEOTIDE SEQUENCE [LARGE SCALE GENOMIC DNA]</scope>
    <source>
        <strain evidence="2 3">C1-24</strain>
    </source>
</reference>
<evidence type="ECO:0000256" key="1">
    <source>
        <dbReference type="SAM" id="Phobius"/>
    </source>
</evidence>
<dbReference type="AlphaFoldDB" id="A0A5A7SL97"/>
<dbReference type="InterPro" id="IPR025962">
    <property type="entry name" value="SdpI/YhfL"/>
</dbReference>
<keyword evidence="1" id="KW-1133">Transmembrane helix</keyword>
<organism evidence="2 3">
    <name type="scientific">Antrihabitans cavernicola</name>
    <dbReference type="NCBI Taxonomy" id="2495913"/>
    <lineage>
        <taxon>Bacteria</taxon>
        <taxon>Bacillati</taxon>
        <taxon>Actinomycetota</taxon>
        <taxon>Actinomycetes</taxon>
        <taxon>Mycobacteriales</taxon>
        <taxon>Nocardiaceae</taxon>
        <taxon>Antrihabitans</taxon>
    </lineage>
</organism>
<accession>A0A5A7SL97</accession>
<keyword evidence="1" id="KW-0472">Membrane</keyword>
<dbReference type="RefSeq" id="WP_149428786.1">
    <property type="nucleotide sequence ID" value="NZ_VLNY01000001.1"/>
</dbReference>
<sequence>MLIVAVVLFVLAVVVAAVGVAGLIGRLPRNRWAGVRTPEAMRDDESFKLANKVAAPTMLAAGLLLAIGGGAMVVLDGVFAVVAMLVAVVAALFTAGAGASLASRAAAAVPETGGCGHACTSCSLRDACQPT</sequence>
<feature type="transmembrane region" description="Helical" evidence="1">
    <location>
        <begin position="78"/>
        <end position="102"/>
    </location>
</feature>
<dbReference type="Proteomes" id="UP000322244">
    <property type="component" value="Unassembled WGS sequence"/>
</dbReference>
<keyword evidence="3" id="KW-1185">Reference proteome</keyword>
<keyword evidence="1" id="KW-0812">Transmembrane</keyword>
<evidence type="ECO:0000313" key="2">
    <source>
        <dbReference type="EMBL" id="KAA0025011.1"/>
    </source>
</evidence>
<proteinExistence type="predicted"/>
<dbReference type="Pfam" id="PF13630">
    <property type="entry name" value="SdpI"/>
    <property type="match status" value="1"/>
</dbReference>
<name>A0A5A7SL97_9NOCA</name>
<dbReference type="OrthoDB" id="3697642at2"/>
<evidence type="ECO:0000313" key="3">
    <source>
        <dbReference type="Proteomes" id="UP000322244"/>
    </source>
</evidence>
<feature type="transmembrane region" description="Helical" evidence="1">
    <location>
        <begin position="6"/>
        <end position="28"/>
    </location>
</feature>
<protein>
    <submittedName>
        <fullName evidence="2">SdpI family protein</fullName>
    </submittedName>
</protein>
<feature type="transmembrane region" description="Helical" evidence="1">
    <location>
        <begin position="49"/>
        <end position="72"/>
    </location>
</feature>
<dbReference type="EMBL" id="VLNY01000001">
    <property type="protein sequence ID" value="KAA0025011.1"/>
    <property type="molecule type" value="Genomic_DNA"/>
</dbReference>
<comment type="caution">
    <text evidence="2">The sequence shown here is derived from an EMBL/GenBank/DDBJ whole genome shotgun (WGS) entry which is preliminary data.</text>
</comment>